<dbReference type="GO" id="GO:0043596">
    <property type="term" value="C:nuclear replication fork"/>
    <property type="evidence" value="ECO:0007669"/>
    <property type="project" value="TreeGrafter"/>
</dbReference>
<dbReference type="InterPro" id="IPR042320">
    <property type="entry name" value="MMS22-like"/>
</dbReference>
<evidence type="ECO:0000256" key="5">
    <source>
        <dbReference type="ARBA" id="ARBA00022454"/>
    </source>
</evidence>
<evidence type="ECO:0000313" key="15">
    <source>
        <dbReference type="Proteomes" id="UP001286313"/>
    </source>
</evidence>
<protein>
    <recommendedName>
        <fullName evidence="4">Protein MMS22-like</fullName>
    </recommendedName>
    <alternativeName>
        <fullName evidence="10">Methyl methanesulfonate-sensitivity protein 22-like</fullName>
    </alternativeName>
</protein>
<dbReference type="InterPro" id="IPR029424">
    <property type="entry name" value="MMS22L_C"/>
</dbReference>
<feature type="region of interest" description="Disordered" evidence="11">
    <location>
        <begin position="1"/>
        <end position="25"/>
    </location>
</feature>
<keyword evidence="7" id="KW-0156">Chromatin regulator</keyword>
<evidence type="ECO:0000256" key="2">
    <source>
        <dbReference type="ARBA" id="ARBA00004286"/>
    </source>
</evidence>
<keyword evidence="5" id="KW-0158">Chromosome</keyword>
<keyword evidence="6" id="KW-0227">DNA damage</keyword>
<keyword evidence="15" id="KW-1185">Reference proteome</keyword>
<evidence type="ECO:0000256" key="10">
    <source>
        <dbReference type="ARBA" id="ARBA00033326"/>
    </source>
</evidence>
<name>A0AAE1FHT0_PETCI</name>
<evidence type="ECO:0000256" key="11">
    <source>
        <dbReference type="SAM" id="MobiDB-lite"/>
    </source>
</evidence>
<evidence type="ECO:0000256" key="4">
    <source>
        <dbReference type="ARBA" id="ARBA00021061"/>
    </source>
</evidence>
<feature type="compositionally biased region" description="Polar residues" evidence="11">
    <location>
        <begin position="44"/>
        <end position="57"/>
    </location>
</feature>
<reference evidence="14" key="1">
    <citation type="submission" date="2023-10" db="EMBL/GenBank/DDBJ databases">
        <title>Genome assemblies of two species of porcelain crab, Petrolisthes cinctipes and Petrolisthes manimaculis (Anomura: Porcellanidae).</title>
        <authorList>
            <person name="Angst P."/>
        </authorList>
    </citation>
    <scope>NUCLEOTIDE SEQUENCE</scope>
    <source>
        <strain evidence="14">PB745_01</strain>
        <tissue evidence="14">Gill</tissue>
    </source>
</reference>
<dbReference type="GO" id="GO:0006325">
    <property type="term" value="P:chromatin organization"/>
    <property type="evidence" value="ECO:0007669"/>
    <property type="project" value="UniProtKB-KW"/>
</dbReference>
<dbReference type="Pfam" id="PF14911">
    <property type="entry name" value="MMS22L_C"/>
    <property type="match status" value="1"/>
</dbReference>
<proteinExistence type="inferred from homology"/>
<keyword evidence="8" id="KW-0234">DNA repair</keyword>
<feature type="region of interest" description="Disordered" evidence="11">
    <location>
        <begin position="43"/>
        <end position="63"/>
    </location>
</feature>
<accession>A0AAE1FHT0</accession>
<comment type="caution">
    <text evidence="14">The sequence shown here is derived from an EMBL/GenBank/DDBJ whole genome shotgun (WGS) entry which is preliminary data.</text>
</comment>
<dbReference type="GO" id="GO:0000724">
    <property type="term" value="P:double-strand break repair via homologous recombination"/>
    <property type="evidence" value="ECO:0007669"/>
    <property type="project" value="InterPro"/>
</dbReference>
<dbReference type="Pfam" id="PF14910">
    <property type="entry name" value="MMS22L_N"/>
    <property type="match status" value="1"/>
</dbReference>
<feature type="region of interest" description="Disordered" evidence="11">
    <location>
        <begin position="821"/>
        <end position="847"/>
    </location>
</feature>
<evidence type="ECO:0000256" key="1">
    <source>
        <dbReference type="ARBA" id="ARBA00004123"/>
    </source>
</evidence>
<feature type="domain" description="Protein MMS22-like N-terminal" evidence="12">
    <location>
        <begin position="195"/>
        <end position="761"/>
    </location>
</feature>
<dbReference type="GO" id="GO:0031297">
    <property type="term" value="P:replication fork processing"/>
    <property type="evidence" value="ECO:0007669"/>
    <property type="project" value="InterPro"/>
</dbReference>
<evidence type="ECO:0000259" key="12">
    <source>
        <dbReference type="Pfam" id="PF14910"/>
    </source>
</evidence>
<evidence type="ECO:0000256" key="8">
    <source>
        <dbReference type="ARBA" id="ARBA00023204"/>
    </source>
</evidence>
<keyword evidence="9" id="KW-0539">Nucleus</keyword>
<feature type="domain" description="MMS22-like C-terminal" evidence="13">
    <location>
        <begin position="937"/>
        <end position="1287"/>
    </location>
</feature>
<evidence type="ECO:0000256" key="7">
    <source>
        <dbReference type="ARBA" id="ARBA00022853"/>
    </source>
</evidence>
<dbReference type="EMBL" id="JAWQEG010002218">
    <property type="protein sequence ID" value="KAK3873482.1"/>
    <property type="molecule type" value="Genomic_DNA"/>
</dbReference>
<dbReference type="InterPro" id="IPR029425">
    <property type="entry name" value="MMS22L_N"/>
</dbReference>
<evidence type="ECO:0000259" key="13">
    <source>
        <dbReference type="Pfam" id="PF14911"/>
    </source>
</evidence>
<evidence type="ECO:0000256" key="3">
    <source>
        <dbReference type="ARBA" id="ARBA00006585"/>
    </source>
</evidence>
<evidence type="ECO:0000256" key="6">
    <source>
        <dbReference type="ARBA" id="ARBA00022763"/>
    </source>
</evidence>
<evidence type="ECO:0000313" key="14">
    <source>
        <dbReference type="EMBL" id="KAK3873482.1"/>
    </source>
</evidence>
<comment type="subcellular location">
    <subcellularLocation>
        <location evidence="2">Chromosome</location>
    </subcellularLocation>
    <subcellularLocation>
        <location evidence="1">Nucleus</location>
    </subcellularLocation>
</comment>
<sequence length="1297" mass="141993">MTEAEISMTPPLTPPPPPWSQQQQQEMDDIMMDSDSLDYLDFFTTDTEPSHTNNNPHQGGVDSVESTGVGAVWFNCQGLPSWGKDVTLGSYLASGCLSSLIHHNTPSISPLPPPPSILQLPPCTPDNIHYLIHHYFMAIRHGISELERGAQSSFTPSLTPAPHTTQYAQLREDVAIFFTHLAAYTHSLKERDELDFLKQVDECVLGLLRYLGPLHHLQGHVTTAASPQGNKCPSAAYHLFHLHLDVRWWSLALLHTLPDHLNPSSPLLHELPPPPGGGVGGETRGGGHESFRQCASLVVWDLLHLLAVPTVKAGSSEVEDLVRWPCGCCVELAMSLLHLLDHRATQHSTQSFWEEARNKLLVLLKLFNDSNHHTVSTNNNNNNTSPKPAALSSCPTTSLAIQCPSEVLRTGSLTHIWWFFYNLARLYVYDVNGNTKTQQSEVKVEPKLLRTLVRLTVGNPKINNTTTTTTTTNTKPSETQLRSALRCCVLLCGVWGPGGVSWEWVGPLWEHFSRRFNDSFTLPGANMEAHTTASRTVGGWVEEVQRLGRAVNAWEPQCTSWQFFVTLLAGVARGGGGGGSMGSGWRQVRGRVYSRFHSRLMGELSSTGLHHAASLFLTLATVTDPLDVITKLCELLVLVPSRGSSGRMRVVWRSFLACALLLVGAGADLTNLTHKFTPLVASVVTQYTAARDSSTRRELGQLLVVYAEGVQEVFEESPDLSLSQHTLLCGSLAPVLPQVGISELKAVLAMLHTALAKVLTLTRPPHSLHGDGSVLQNVVGVVWSEFGGFLRTHSLTLTPPRTLGEVAACLTLCLSHLPPPSSVPTTSTNTNNSSQSPPPPPPPRDAAHTLVTHFLTSEAVNTGCSLHYGSWLLEHMDGDNLPWSGLEGQLIASWLCALVTQGAQDKVQEMSQRLTALPGVANVLPGPVSCPYSLARSLIRGVADKFSHLQNFNERMTYRERASQYFNGLDRAGTTLLKKTPPPSHLSRAIDTIADILLHAHQLIYAKSNPKCALPSLMSGVFLAAAVYCTEKTLPPPLTSAMAPALPKVVRGLGSLGLSRDAYLQRCVKEIFTHYLPRYPASITSLLSPTATNNTSHHTSTTPSHPILVCLEEREDVSGGMVKELRTIFLEVVRDAFLTRRSTSNTHTQIALSLVNEGIERMWVGWVEECCSVLLLPLLEILLSLDDHNTKRCTTHLLKQLLCRAQQSASPPRETMVGAVTQLVARHLSWSSGQVFRVLRVTGVMYRTLVLDALPYITRAVTTTEEKRGTGLDNTLRQGYQSLLSTLGVNNDVYQVG</sequence>
<dbReference type="PANTHER" id="PTHR28547">
    <property type="entry name" value="PROTEIN MMS22-LIKE"/>
    <property type="match status" value="1"/>
</dbReference>
<organism evidence="14 15">
    <name type="scientific">Petrolisthes cinctipes</name>
    <name type="common">Flat porcelain crab</name>
    <dbReference type="NCBI Taxonomy" id="88211"/>
    <lineage>
        <taxon>Eukaryota</taxon>
        <taxon>Metazoa</taxon>
        <taxon>Ecdysozoa</taxon>
        <taxon>Arthropoda</taxon>
        <taxon>Crustacea</taxon>
        <taxon>Multicrustacea</taxon>
        <taxon>Malacostraca</taxon>
        <taxon>Eumalacostraca</taxon>
        <taxon>Eucarida</taxon>
        <taxon>Decapoda</taxon>
        <taxon>Pleocyemata</taxon>
        <taxon>Anomura</taxon>
        <taxon>Galatheoidea</taxon>
        <taxon>Porcellanidae</taxon>
        <taxon>Petrolisthes</taxon>
    </lineage>
</organism>
<feature type="compositionally biased region" description="Low complexity" evidence="11">
    <location>
        <begin position="1"/>
        <end position="10"/>
    </location>
</feature>
<evidence type="ECO:0000256" key="9">
    <source>
        <dbReference type="ARBA" id="ARBA00023242"/>
    </source>
</evidence>
<dbReference type="PANTHER" id="PTHR28547:SF1">
    <property type="entry name" value="PROTEIN MMS22-LIKE"/>
    <property type="match status" value="1"/>
</dbReference>
<comment type="similarity">
    <text evidence="3">Belongs to the MMS22 family. MMS22L subfamily.</text>
</comment>
<feature type="compositionally biased region" description="Low complexity" evidence="11">
    <location>
        <begin position="823"/>
        <end position="835"/>
    </location>
</feature>
<dbReference type="Proteomes" id="UP001286313">
    <property type="component" value="Unassembled WGS sequence"/>
</dbReference>
<gene>
    <name evidence="14" type="ORF">Pcinc_021512</name>
</gene>